<protein>
    <submittedName>
        <fullName evidence="1">Uncharacterized protein</fullName>
    </submittedName>
</protein>
<accession>A0A7J9D3M1</accession>
<dbReference type="EMBL" id="JABEZY010269013">
    <property type="protein sequence ID" value="MBA0755337.1"/>
    <property type="molecule type" value="Genomic_DNA"/>
</dbReference>
<evidence type="ECO:0000313" key="2">
    <source>
        <dbReference type="Proteomes" id="UP000593579"/>
    </source>
</evidence>
<keyword evidence="2" id="KW-1185">Reference proteome</keyword>
<evidence type="ECO:0000313" key="1">
    <source>
        <dbReference type="EMBL" id="MBA0755337.1"/>
    </source>
</evidence>
<dbReference type="Proteomes" id="UP000593579">
    <property type="component" value="Unassembled WGS sequence"/>
</dbReference>
<comment type="caution">
    <text evidence="1">The sequence shown here is derived from an EMBL/GenBank/DDBJ whole genome shotgun (WGS) entry which is preliminary data.</text>
</comment>
<proteinExistence type="predicted"/>
<gene>
    <name evidence="1" type="ORF">Gogos_021937</name>
</gene>
<reference evidence="1 2" key="1">
    <citation type="journal article" date="2019" name="Genome Biol. Evol.">
        <title>Insights into the evolution of the New World diploid cottons (Gossypium, subgenus Houzingenia) based on genome sequencing.</title>
        <authorList>
            <person name="Grover C.E."/>
            <person name="Arick M.A. 2nd"/>
            <person name="Thrash A."/>
            <person name="Conover J.L."/>
            <person name="Sanders W.S."/>
            <person name="Peterson D.G."/>
            <person name="Frelichowski J.E."/>
            <person name="Scheffler J.A."/>
            <person name="Scheffler B.E."/>
            <person name="Wendel J.F."/>
        </authorList>
    </citation>
    <scope>NUCLEOTIDE SEQUENCE [LARGE SCALE GENOMIC DNA]</scope>
    <source>
        <strain evidence="1">5</strain>
        <tissue evidence="1">Leaf</tissue>
    </source>
</reference>
<sequence>MDLKLERILLMLKDYTVTLLLVIFDMQGDKKIK</sequence>
<dbReference type="AlphaFoldDB" id="A0A7J9D3M1"/>
<organism evidence="1 2">
    <name type="scientific">Gossypium gossypioides</name>
    <name type="common">Mexican cotton</name>
    <name type="synonym">Selera gossypioides</name>
    <dbReference type="NCBI Taxonomy" id="34282"/>
    <lineage>
        <taxon>Eukaryota</taxon>
        <taxon>Viridiplantae</taxon>
        <taxon>Streptophyta</taxon>
        <taxon>Embryophyta</taxon>
        <taxon>Tracheophyta</taxon>
        <taxon>Spermatophyta</taxon>
        <taxon>Magnoliopsida</taxon>
        <taxon>eudicotyledons</taxon>
        <taxon>Gunneridae</taxon>
        <taxon>Pentapetalae</taxon>
        <taxon>rosids</taxon>
        <taxon>malvids</taxon>
        <taxon>Malvales</taxon>
        <taxon>Malvaceae</taxon>
        <taxon>Malvoideae</taxon>
        <taxon>Gossypium</taxon>
    </lineage>
</organism>
<name>A0A7J9D3M1_GOSGO</name>